<dbReference type="EMBL" id="GGEC01084857">
    <property type="protein sequence ID" value="MBX65341.1"/>
    <property type="molecule type" value="Transcribed_RNA"/>
</dbReference>
<organism evidence="1">
    <name type="scientific">Rhizophora mucronata</name>
    <name type="common">Asiatic mangrove</name>
    <dbReference type="NCBI Taxonomy" id="61149"/>
    <lineage>
        <taxon>Eukaryota</taxon>
        <taxon>Viridiplantae</taxon>
        <taxon>Streptophyta</taxon>
        <taxon>Embryophyta</taxon>
        <taxon>Tracheophyta</taxon>
        <taxon>Spermatophyta</taxon>
        <taxon>Magnoliopsida</taxon>
        <taxon>eudicotyledons</taxon>
        <taxon>Gunneridae</taxon>
        <taxon>Pentapetalae</taxon>
        <taxon>rosids</taxon>
        <taxon>fabids</taxon>
        <taxon>Malpighiales</taxon>
        <taxon>Rhizophoraceae</taxon>
        <taxon>Rhizophora</taxon>
    </lineage>
</organism>
<sequence length="11" mass="1231">MSSYLKSLLCS</sequence>
<name>A0A2P2QEB0_RHIMU</name>
<protein>
    <submittedName>
        <fullName evidence="1">Uncharacterized protein</fullName>
    </submittedName>
</protein>
<accession>A0A2P2QEB0</accession>
<proteinExistence type="predicted"/>
<evidence type="ECO:0000313" key="1">
    <source>
        <dbReference type="EMBL" id="MBX65341.1"/>
    </source>
</evidence>
<reference evidence="1" key="1">
    <citation type="submission" date="2018-02" db="EMBL/GenBank/DDBJ databases">
        <title>Rhizophora mucronata_Transcriptome.</title>
        <authorList>
            <person name="Meera S.P."/>
            <person name="Sreeshan A."/>
            <person name="Augustine A."/>
        </authorList>
    </citation>
    <scope>NUCLEOTIDE SEQUENCE</scope>
    <source>
        <tissue evidence="1">Leaf</tissue>
    </source>
</reference>